<name>A0ABQ9ZSH4_9CRUS</name>
<dbReference type="Proteomes" id="UP001234178">
    <property type="component" value="Unassembled WGS sequence"/>
</dbReference>
<proteinExistence type="predicted"/>
<gene>
    <name evidence="1" type="ORF">OUZ56_030524</name>
</gene>
<evidence type="ECO:0000313" key="1">
    <source>
        <dbReference type="EMBL" id="KAK4015550.1"/>
    </source>
</evidence>
<accession>A0ABQ9ZSH4</accession>
<comment type="caution">
    <text evidence="1">The sequence shown here is derived from an EMBL/GenBank/DDBJ whole genome shotgun (WGS) entry which is preliminary data.</text>
</comment>
<evidence type="ECO:0000313" key="2">
    <source>
        <dbReference type="Proteomes" id="UP001234178"/>
    </source>
</evidence>
<keyword evidence="2" id="KW-1185">Reference proteome</keyword>
<organism evidence="1 2">
    <name type="scientific">Daphnia magna</name>
    <dbReference type="NCBI Taxonomy" id="35525"/>
    <lineage>
        <taxon>Eukaryota</taxon>
        <taxon>Metazoa</taxon>
        <taxon>Ecdysozoa</taxon>
        <taxon>Arthropoda</taxon>
        <taxon>Crustacea</taxon>
        <taxon>Branchiopoda</taxon>
        <taxon>Diplostraca</taxon>
        <taxon>Cladocera</taxon>
        <taxon>Anomopoda</taxon>
        <taxon>Daphniidae</taxon>
        <taxon>Daphnia</taxon>
    </lineage>
</organism>
<dbReference type="EMBL" id="JAOYFB010000005">
    <property type="protein sequence ID" value="KAK4015550.1"/>
    <property type="molecule type" value="Genomic_DNA"/>
</dbReference>
<protein>
    <submittedName>
        <fullName evidence="1">Uncharacterized protein</fullName>
    </submittedName>
</protein>
<sequence>MVHLTFSQHLALCRVTTSKESSQVWQNIHALTMALCPAFTIFIGGANRCWKCKHEVEEILRKFG</sequence>
<reference evidence="1 2" key="1">
    <citation type="journal article" date="2023" name="Nucleic Acids Res.">
        <title>The hologenome of Daphnia magna reveals possible DNA methylation and microbiome-mediated evolution of the host genome.</title>
        <authorList>
            <person name="Chaturvedi A."/>
            <person name="Li X."/>
            <person name="Dhandapani V."/>
            <person name="Marshall H."/>
            <person name="Kissane S."/>
            <person name="Cuenca-Cambronero M."/>
            <person name="Asole G."/>
            <person name="Calvet F."/>
            <person name="Ruiz-Romero M."/>
            <person name="Marangio P."/>
            <person name="Guigo R."/>
            <person name="Rago D."/>
            <person name="Mirbahai L."/>
            <person name="Eastwood N."/>
            <person name="Colbourne J.K."/>
            <person name="Zhou J."/>
            <person name="Mallon E."/>
            <person name="Orsini L."/>
        </authorList>
    </citation>
    <scope>NUCLEOTIDE SEQUENCE [LARGE SCALE GENOMIC DNA]</scope>
    <source>
        <strain evidence="1">LRV0_1</strain>
    </source>
</reference>